<comment type="similarity">
    <text evidence="1 8">Belongs to the SOS response-associated peptidase family.</text>
</comment>
<keyword evidence="6" id="KW-0238">DNA-binding</keyword>
<name>A0A2N0ZLI5_9BACI</name>
<organism evidence="9 10">
    <name type="scientific">Cytobacillus horneckiae</name>
    <dbReference type="NCBI Taxonomy" id="549687"/>
    <lineage>
        <taxon>Bacteria</taxon>
        <taxon>Bacillati</taxon>
        <taxon>Bacillota</taxon>
        <taxon>Bacilli</taxon>
        <taxon>Bacillales</taxon>
        <taxon>Bacillaceae</taxon>
        <taxon>Cytobacillus</taxon>
    </lineage>
</organism>
<keyword evidence="5" id="KW-0190">Covalent protein-DNA linkage</keyword>
<dbReference type="GO" id="GO:0008233">
    <property type="term" value="F:peptidase activity"/>
    <property type="evidence" value="ECO:0007669"/>
    <property type="project" value="UniProtKB-KW"/>
</dbReference>
<dbReference type="Pfam" id="PF02586">
    <property type="entry name" value="SRAP"/>
    <property type="match status" value="1"/>
</dbReference>
<evidence type="ECO:0000256" key="6">
    <source>
        <dbReference type="ARBA" id="ARBA00023125"/>
    </source>
</evidence>
<dbReference type="EC" id="3.4.-.-" evidence="8"/>
<evidence type="ECO:0000313" key="9">
    <source>
        <dbReference type="EMBL" id="PKG30363.1"/>
    </source>
</evidence>
<dbReference type="GO" id="GO:0106300">
    <property type="term" value="P:protein-DNA covalent cross-linking repair"/>
    <property type="evidence" value="ECO:0007669"/>
    <property type="project" value="InterPro"/>
</dbReference>
<dbReference type="EMBL" id="PISD01000008">
    <property type="protein sequence ID" value="PKG30363.1"/>
    <property type="molecule type" value="Genomic_DNA"/>
</dbReference>
<dbReference type="Gene3D" id="3.90.1680.10">
    <property type="entry name" value="SOS response associated peptidase-like"/>
    <property type="match status" value="1"/>
</dbReference>
<keyword evidence="10" id="KW-1185">Reference proteome</keyword>
<keyword evidence="4 8" id="KW-0378">Hydrolase</keyword>
<keyword evidence="3" id="KW-0227">DNA damage</keyword>
<evidence type="ECO:0000256" key="7">
    <source>
        <dbReference type="ARBA" id="ARBA00023239"/>
    </source>
</evidence>
<dbReference type="RefSeq" id="WP_066199394.1">
    <property type="nucleotide sequence ID" value="NZ_JAFDQP010000002.1"/>
</dbReference>
<dbReference type="GO" id="GO:0006508">
    <property type="term" value="P:proteolysis"/>
    <property type="evidence" value="ECO:0007669"/>
    <property type="project" value="UniProtKB-KW"/>
</dbReference>
<evidence type="ECO:0000256" key="4">
    <source>
        <dbReference type="ARBA" id="ARBA00022801"/>
    </source>
</evidence>
<sequence>MCGRFSLTEEVLNLQRGFEFYYADEERPRYNIAPGQQILTVIEQEGARIGKSMKWGLVPSWAKDLKTGYKMINARSEGIETKPSFKVPFKKQRCLILADGFYEWKRINEGKQPYRFVMKSGLPFAFAGLWDVWDKGEEPLVTCTILTTAPNKVTEKVHDRMPVILNEEDYDFWLNSSVSETVQLSKLLVPYDEGAMEMYPVSTLVNSSKQDHPEMIKQLNSL</sequence>
<evidence type="ECO:0000256" key="5">
    <source>
        <dbReference type="ARBA" id="ARBA00023124"/>
    </source>
</evidence>
<evidence type="ECO:0000256" key="1">
    <source>
        <dbReference type="ARBA" id="ARBA00008136"/>
    </source>
</evidence>
<evidence type="ECO:0000256" key="8">
    <source>
        <dbReference type="RuleBase" id="RU364100"/>
    </source>
</evidence>
<gene>
    <name evidence="9" type="ORF">CWS20_05060</name>
</gene>
<protein>
    <recommendedName>
        <fullName evidence="8">Abasic site processing protein</fullName>
        <ecNumber evidence="8">3.4.-.-</ecNumber>
    </recommendedName>
</protein>
<keyword evidence="7" id="KW-0456">Lyase</keyword>
<dbReference type="SUPFAM" id="SSF143081">
    <property type="entry name" value="BB1717-like"/>
    <property type="match status" value="1"/>
</dbReference>
<dbReference type="PANTHER" id="PTHR13604">
    <property type="entry name" value="DC12-RELATED"/>
    <property type="match status" value="1"/>
</dbReference>
<dbReference type="GO" id="GO:0016829">
    <property type="term" value="F:lyase activity"/>
    <property type="evidence" value="ECO:0007669"/>
    <property type="project" value="UniProtKB-KW"/>
</dbReference>
<dbReference type="PANTHER" id="PTHR13604:SF0">
    <property type="entry name" value="ABASIC SITE PROCESSING PROTEIN HMCES"/>
    <property type="match status" value="1"/>
</dbReference>
<evidence type="ECO:0000256" key="3">
    <source>
        <dbReference type="ARBA" id="ARBA00022763"/>
    </source>
</evidence>
<reference evidence="9 10" key="1">
    <citation type="journal article" date="2010" name="Int. J. Syst. Evol. Microbiol.">
        <title>Bacillus horneckiae sp. nov., isolated from a spacecraft-assembly clean room.</title>
        <authorList>
            <person name="Vaishampayan P."/>
            <person name="Probst A."/>
            <person name="Krishnamurthi S."/>
            <person name="Ghosh S."/>
            <person name="Osman S."/>
            <person name="McDowall A."/>
            <person name="Ruckmani A."/>
            <person name="Mayilraj S."/>
            <person name="Venkateswaran K."/>
        </authorList>
    </citation>
    <scope>NUCLEOTIDE SEQUENCE [LARGE SCALE GENOMIC DNA]</scope>
    <source>
        <strain evidence="10">1PO1SC</strain>
    </source>
</reference>
<dbReference type="Proteomes" id="UP000233343">
    <property type="component" value="Unassembled WGS sequence"/>
</dbReference>
<dbReference type="AlphaFoldDB" id="A0A2N0ZLI5"/>
<evidence type="ECO:0000313" key="10">
    <source>
        <dbReference type="Proteomes" id="UP000233343"/>
    </source>
</evidence>
<dbReference type="GO" id="GO:0003697">
    <property type="term" value="F:single-stranded DNA binding"/>
    <property type="evidence" value="ECO:0007669"/>
    <property type="project" value="InterPro"/>
</dbReference>
<proteinExistence type="inferred from homology"/>
<accession>A0A2N0ZLI5</accession>
<evidence type="ECO:0000256" key="2">
    <source>
        <dbReference type="ARBA" id="ARBA00022670"/>
    </source>
</evidence>
<dbReference type="InterPro" id="IPR003738">
    <property type="entry name" value="SRAP"/>
</dbReference>
<dbReference type="InterPro" id="IPR036590">
    <property type="entry name" value="SRAP-like"/>
</dbReference>
<keyword evidence="2 8" id="KW-0645">Protease</keyword>
<comment type="caution">
    <text evidence="9">The sequence shown here is derived from an EMBL/GenBank/DDBJ whole genome shotgun (WGS) entry which is preliminary data.</text>
</comment>